<dbReference type="SUPFAM" id="SSF52540">
    <property type="entry name" value="P-loop containing nucleoside triphosphate hydrolases"/>
    <property type="match status" value="1"/>
</dbReference>
<dbReference type="InterPro" id="IPR036640">
    <property type="entry name" value="ABC1_TM_sf"/>
</dbReference>
<evidence type="ECO:0000256" key="7">
    <source>
        <dbReference type="ARBA" id="ARBA00022989"/>
    </source>
</evidence>
<dbReference type="AlphaFoldDB" id="A0A0S7BCV2"/>
<dbReference type="GO" id="GO:0016887">
    <property type="term" value="F:ATP hydrolysis activity"/>
    <property type="evidence" value="ECO:0007669"/>
    <property type="project" value="InterPro"/>
</dbReference>
<evidence type="ECO:0000256" key="4">
    <source>
        <dbReference type="ARBA" id="ARBA00022692"/>
    </source>
</evidence>
<keyword evidence="4 9" id="KW-0812">Transmembrane</keyword>
<dbReference type="PROSITE" id="PS50893">
    <property type="entry name" value="ABC_TRANSPORTER_2"/>
    <property type="match status" value="1"/>
</dbReference>
<feature type="transmembrane region" description="Helical" evidence="9">
    <location>
        <begin position="12"/>
        <end position="30"/>
    </location>
</feature>
<dbReference type="EMBL" id="DF967972">
    <property type="protein sequence ID" value="GAP15708.1"/>
    <property type="molecule type" value="Genomic_DNA"/>
</dbReference>
<accession>A0A0S7BCV2</accession>
<dbReference type="Gene3D" id="1.20.1560.10">
    <property type="entry name" value="ABC transporter type 1, transmembrane domain"/>
    <property type="match status" value="1"/>
</dbReference>
<protein>
    <submittedName>
        <fullName evidence="12">ABC-type multidrug transport system, ATPase and permease component</fullName>
    </submittedName>
</protein>
<keyword evidence="6" id="KW-0067">ATP-binding</keyword>
<name>A0A0S7BCV2_9CHLR</name>
<feature type="transmembrane region" description="Helical" evidence="9">
    <location>
        <begin position="280"/>
        <end position="298"/>
    </location>
</feature>
<reference evidence="12" key="1">
    <citation type="submission" date="2015-07" db="EMBL/GenBank/DDBJ databases">
        <title>Draft Genome Sequences of Anaerolinea thermolimosa IMO-1, Bellilinea caldifistulae GOMI-1, Leptolinea tardivitalis YMTK-2, Levilinea saccharolytica KIBI-1,Longilinea arvoryzae KOME-1, Previously Described as Members of the Anaerolineaceae (Chloroflexi).</title>
        <authorList>
            <person name="Sekiguchi Y."/>
            <person name="Ohashi A."/>
            <person name="Matsuura N."/>
            <person name="Tourlousse M.D."/>
        </authorList>
    </citation>
    <scope>NUCLEOTIDE SEQUENCE [LARGE SCALE GENOMIC DNA]</scope>
    <source>
        <strain evidence="12">KOME-1</strain>
    </source>
</reference>
<dbReference type="GO" id="GO:0005524">
    <property type="term" value="F:ATP binding"/>
    <property type="evidence" value="ECO:0007669"/>
    <property type="project" value="UniProtKB-KW"/>
</dbReference>
<keyword evidence="5" id="KW-0547">Nucleotide-binding</keyword>
<evidence type="ECO:0000256" key="8">
    <source>
        <dbReference type="ARBA" id="ARBA00023136"/>
    </source>
</evidence>
<dbReference type="OrthoDB" id="9771903at2"/>
<comment type="subcellular location">
    <subcellularLocation>
        <location evidence="1">Cell membrane</location>
        <topology evidence="1">Multi-pass membrane protein</topology>
    </subcellularLocation>
</comment>
<feature type="transmembrane region" description="Helical" evidence="9">
    <location>
        <begin position="239"/>
        <end position="260"/>
    </location>
</feature>
<dbReference type="InterPro" id="IPR039421">
    <property type="entry name" value="Type_1_exporter"/>
</dbReference>
<evidence type="ECO:0000256" key="6">
    <source>
        <dbReference type="ARBA" id="ARBA00022840"/>
    </source>
</evidence>
<evidence type="ECO:0000256" key="2">
    <source>
        <dbReference type="ARBA" id="ARBA00022448"/>
    </source>
</evidence>
<dbReference type="Proteomes" id="UP000055060">
    <property type="component" value="Unassembled WGS sequence"/>
</dbReference>
<dbReference type="PROSITE" id="PS00211">
    <property type="entry name" value="ABC_TRANSPORTER_1"/>
    <property type="match status" value="1"/>
</dbReference>
<dbReference type="PANTHER" id="PTHR43394:SF1">
    <property type="entry name" value="ATP-BINDING CASSETTE SUB-FAMILY B MEMBER 10, MITOCHONDRIAL"/>
    <property type="match status" value="1"/>
</dbReference>
<evidence type="ECO:0000313" key="13">
    <source>
        <dbReference type="Proteomes" id="UP000055060"/>
    </source>
</evidence>
<feature type="transmembrane region" description="Helical" evidence="9">
    <location>
        <begin position="135"/>
        <end position="152"/>
    </location>
</feature>
<keyword evidence="13" id="KW-1185">Reference proteome</keyword>
<dbReference type="GO" id="GO:0005886">
    <property type="term" value="C:plasma membrane"/>
    <property type="evidence" value="ECO:0007669"/>
    <property type="project" value="UniProtKB-SubCell"/>
</dbReference>
<evidence type="ECO:0000313" key="12">
    <source>
        <dbReference type="EMBL" id="GAP15708.1"/>
    </source>
</evidence>
<dbReference type="STRING" id="360412.LARV_03500"/>
<keyword evidence="7 9" id="KW-1133">Transmembrane helix</keyword>
<dbReference type="Pfam" id="PF00005">
    <property type="entry name" value="ABC_tran"/>
    <property type="match status" value="1"/>
</dbReference>
<dbReference type="Gene3D" id="3.40.50.300">
    <property type="entry name" value="P-loop containing nucleotide triphosphate hydrolases"/>
    <property type="match status" value="1"/>
</dbReference>
<dbReference type="CDD" id="cd18548">
    <property type="entry name" value="ABC_6TM_Tm287_like"/>
    <property type="match status" value="1"/>
</dbReference>
<dbReference type="InterPro" id="IPR003593">
    <property type="entry name" value="AAA+_ATPase"/>
</dbReference>
<proteinExistence type="predicted"/>
<evidence type="ECO:0000256" key="3">
    <source>
        <dbReference type="ARBA" id="ARBA00022475"/>
    </source>
</evidence>
<feature type="domain" description="ABC transporter" evidence="10">
    <location>
        <begin position="332"/>
        <end position="567"/>
    </location>
</feature>
<evidence type="ECO:0000259" key="10">
    <source>
        <dbReference type="PROSITE" id="PS50893"/>
    </source>
</evidence>
<feature type="transmembrane region" description="Helical" evidence="9">
    <location>
        <begin position="61"/>
        <end position="84"/>
    </location>
</feature>
<organism evidence="12">
    <name type="scientific">Longilinea arvoryzae</name>
    <dbReference type="NCBI Taxonomy" id="360412"/>
    <lineage>
        <taxon>Bacteria</taxon>
        <taxon>Bacillati</taxon>
        <taxon>Chloroflexota</taxon>
        <taxon>Anaerolineae</taxon>
        <taxon>Anaerolineales</taxon>
        <taxon>Anaerolineaceae</taxon>
        <taxon>Longilinea</taxon>
    </lineage>
</organism>
<evidence type="ECO:0000256" key="9">
    <source>
        <dbReference type="SAM" id="Phobius"/>
    </source>
</evidence>
<dbReference type="RefSeq" id="WP_075074867.1">
    <property type="nucleotide sequence ID" value="NZ_DF967972.1"/>
</dbReference>
<keyword evidence="2" id="KW-0813">Transport</keyword>
<evidence type="ECO:0000256" key="1">
    <source>
        <dbReference type="ARBA" id="ARBA00004651"/>
    </source>
</evidence>
<dbReference type="GO" id="GO:0015421">
    <property type="term" value="F:ABC-type oligopeptide transporter activity"/>
    <property type="evidence" value="ECO:0007669"/>
    <property type="project" value="TreeGrafter"/>
</dbReference>
<dbReference type="InterPro" id="IPR003439">
    <property type="entry name" value="ABC_transporter-like_ATP-bd"/>
</dbReference>
<dbReference type="PANTHER" id="PTHR43394">
    <property type="entry name" value="ATP-DEPENDENT PERMEASE MDL1, MITOCHONDRIAL"/>
    <property type="match status" value="1"/>
</dbReference>
<dbReference type="InterPro" id="IPR017871">
    <property type="entry name" value="ABC_transporter-like_CS"/>
</dbReference>
<feature type="transmembrane region" description="Helical" evidence="9">
    <location>
        <begin position="158"/>
        <end position="177"/>
    </location>
</feature>
<dbReference type="InterPro" id="IPR027417">
    <property type="entry name" value="P-loop_NTPase"/>
</dbReference>
<dbReference type="FunFam" id="3.40.50.300:FF:000221">
    <property type="entry name" value="Multidrug ABC transporter ATP-binding protein"/>
    <property type="match status" value="1"/>
</dbReference>
<dbReference type="InterPro" id="IPR011527">
    <property type="entry name" value="ABC1_TM_dom"/>
</dbReference>
<dbReference type="SMART" id="SM00382">
    <property type="entry name" value="AAA"/>
    <property type="match status" value="1"/>
</dbReference>
<dbReference type="Pfam" id="PF00664">
    <property type="entry name" value="ABC_membrane"/>
    <property type="match status" value="1"/>
</dbReference>
<dbReference type="PROSITE" id="PS50929">
    <property type="entry name" value="ABC_TM1F"/>
    <property type="match status" value="1"/>
</dbReference>
<sequence>MLNLINKYLKGPARFFAVLAPLTMLVEVFMDLQQPTLMSDIIDVGVANGDMAYILRIGLKMVAFAVIGFIGGASCSLFACKAGVSMSGELRQALFEKIQSLSFSEIDHFKTSSLITRMTNDVIQVQNMLLMMLRIMVRSPLLCLGGIVMSYLLSPQLSLIFCVILPILIVSIYFVLLKSIPVFTQVQIRLDRVNTVMRENLLGIRVVKSLALEPKQFERFTGVNDALTEKSIQAQNMTFLLMPVVTLLMNASTVFILWAGGNMVILHNFEVGKIMAFVNYMVQITNSLMMTIGLVINISRAQASAERIDEVFATQPTIREDPRPQAPGNYDIEFRNVSFRYGQSGEPVLKNLSFTVRQGETLGIIGATGSGKSSLVNLIPRLYDVNTGQVLLGNVDIRKVGLEELRRNIGIVMQESILFWGTIQSNLCYGDENASENDLIRASADAQALDFIQALPQAFESPVEQRGRNFSGGQKQRLSIARTLLKKPKILILDDASSALDLKTESKLRAALIARARGSTLIVIAQRISAVMEADQILVLDHGEISAVGNHSELLQTSEIYRSIAVSQLGEEVVTYGSR</sequence>
<keyword evidence="8 9" id="KW-0472">Membrane</keyword>
<keyword evidence="3" id="KW-1003">Cell membrane</keyword>
<gene>
    <name evidence="12" type="ORF">LARV_03500</name>
</gene>
<evidence type="ECO:0000259" key="11">
    <source>
        <dbReference type="PROSITE" id="PS50929"/>
    </source>
</evidence>
<evidence type="ECO:0000256" key="5">
    <source>
        <dbReference type="ARBA" id="ARBA00022741"/>
    </source>
</evidence>
<dbReference type="SUPFAM" id="SSF90123">
    <property type="entry name" value="ABC transporter transmembrane region"/>
    <property type="match status" value="1"/>
</dbReference>
<feature type="domain" description="ABC transmembrane type-1" evidence="11">
    <location>
        <begin position="18"/>
        <end position="300"/>
    </location>
</feature>